<dbReference type="PROSITE" id="PS00070">
    <property type="entry name" value="ALDEHYDE_DEHYDR_CYS"/>
    <property type="match status" value="1"/>
</dbReference>
<evidence type="ECO:0000313" key="9">
    <source>
        <dbReference type="EMBL" id="MBO8443574.1"/>
    </source>
</evidence>
<evidence type="ECO:0000256" key="7">
    <source>
        <dbReference type="RuleBase" id="RU003345"/>
    </source>
</evidence>
<dbReference type="PIRSF" id="PIRSF036492">
    <property type="entry name" value="ALDH"/>
    <property type="match status" value="1"/>
</dbReference>
<dbReference type="Proteomes" id="UP000823633">
    <property type="component" value="Unassembled WGS sequence"/>
</dbReference>
<dbReference type="InterPro" id="IPR016160">
    <property type="entry name" value="Ald_DH_CS_CYS"/>
</dbReference>
<evidence type="ECO:0000256" key="3">
    <source>
        <dbReference type="ARBA" id="ARBA00023027"/>
    </source>
</evidence>
<evidence type="ECO:0000259" key="8">
    <source>
        <dbReference type="Pfam" id="PF00171"/>
    </source>
</evidence>
<reference evidence="9" key="2">
    <citation type="journal article" date="2021" name="PeerJ">
        <title>Extensive microbial diversity within the chicken gut microbiome revealed by metagenomics and culture.</title>
        <authorList>
            <person name="Gilroy R."/>
            <person name="Ravi A."/>
            <person name="Getino M."/>
            <person name="Pursley I."/>
            <person name="Horton D.L."/>
            <person name="Alikhan N.F."/>
            <person name="Baker D."/>
            <person name="Gharbi K."/>
            <person name="Hall N."/>
            <person name="Watson M."/>
            <person name="Adriaenssens E.M."/>
            <person name="Foster-Nyarko E."/>
            <person name="Jarju S."/>
            <person name="Secka A."/>
            <person name="Antonio M."/>
            <person name="Oren A."/>
            <person name="Chaudhuri R.R."/>
            <person name="La Ragione R."/>
            <person name="Hildebrand F."/>
            <person name="Pallen M.J."/>
        </authorList>
    </citation>
    <scope>NUCLEOTIDE SEQUENCE</scope>
    <source>
        <strain evidence="9">11167</strain>
    </source>
</reference>
<comment type="caution">
    <text evidence="9">The sequence shown here is derived from an EMBL/GenBank/DDBJ whole genome shotgun (WGS) entry which is preliminary data.</text>
</comment>
<dbReference type="InterPro" id="IPR016162">
    <property type="entry name" value="Ald_DH_N"/>
</dbReference>
<dbReference type="GO" id="GO:0004029">
    <property type="term" value="F:aldehyde dehydrogenase (NAD+) activity"/>
    <property type="evidence" value="ECO:0007669"/>
    <property type="project" value="TreeGrafter"/>
</dbReference>
<dbReference type="Gene3D" id="3.40.309.10">
    <property type="entry name" value="Aldehyde Dehydrogenase, Chain A, domain 2"/>
    <property type="match status" value="1"/>
</dbReference>
<keyword evidence="2 4" id="KW-0560">Oxidoreductase</keyword>
<feature type="active site" evidence="5">
    <location>
        <position position="245"/>
    </location>
</feature>
<evidence type="ECO:0000256" key="4">
    <source>
        <dbReference type="PIRNR" id="PIRNR036492"/>
    </source>
</evidence>
<dbReference type="InterPro" id="IPR016161">
    <property type="entry name" value="Ald_DH/histidinol_DH"/>
</dbReference>
<evidence type="ECO:0000256" key="2">
    <source>
        <dbReference type="ARBA" id="ARBA00023002"/>
    </source>
</evidence>
<dbReference type="InterPro" id="IPR016163">
    <property type="entry name" value="Ald_DH_C"/>
</dbReference>
<dbReference type="FunFam" id="3.40.309.10:FF:000003">
    <property type="entry name" value="Aldehyde dehydrogenase"/>
    <property type="match status" value="1"/>
</dbReference>
<dbReference type="InterPro" id="IPR012394">
    <property type="entry name" value="Aldehyde_DH_NAD(P)"/>
</dbReference>
<dbReference type="FunFam" id="3.40.605.10:FF:000004">
    <property type="entry name" value="Aldehyde dehydrogenase"/>
    <property type="match status" value="1"/>
</dbReference>
<feature type="active site" evidence="5 6">
    <location>
        <position position="211"/>
    </location>
</feature>
<evidence type="ECO:0000256" key="1">
    <source>
        <dbReference type="ARBA" id="ARBA00009986"/>
    </source>
</evidence>
<feature type="domain" description="Aldehyde dehydrogenase" evidence="8">
    <location>
        <begin position="7"/>
        <end position="428"/>
    </location>
</feature>
<comment type="similarity">
    <text evidence="1 4 7">Belongs to the aldehyde dehydrogenase family.</text>
</comment>
<dbReference type="InterPro" id="IPR015590">
    <property type="entry name" value="Aldehyde_DH_dom"/>
</dbReference>
<dbReference type="PANTHER" id="PTHR43570:SF16">
    <property type="entry name" value="ALDEHYDE DEHYDROGENASE TYPE III, ISOFORM Q"/>
    <property type="match status" value="1"/>
</dbReference>
<dbReference type="SUPFAM" id="SSF53720">
    <property type="entry name" value="ALDH-like"/>
    <property type="match status" value="1"/>
</dbReference>
<dbReference type="PANTHER" id="PTHR43570">
    <property type="entry name" value="ALDEHYDE DEHYDROGENASE"/>
    <property type="match status" value="1"/>
</dbReference>
<evidence type="ECO:0000256" key="5">
    <source>
        <dbReference type="PIRSR" id="PIRSR036492-1"/>
    </source>
</evidence>
<evidence type="ECO:0000313" key="10">
    <source>
        <dbReference type="Proteomes" id="UP000823633"/>
    </source>
</evidence>
<reference evidence="9" key="1">
    <citation type="submission" date="2020-10" db="EMBL/GenBank/DDBJ databases">
        <authorList>
            <person name="Gilroy R."/>
        </authorList>
    </citation>
    <scope>NUCLEOTIDE SEQUENCE</scope>
    <source>
        <strain evidence="9">11167</strain>
    </source>
</reference>
<keyword evidence="3" id="KW-0520">NAD</keyword>
<organism evidence="9 10">
    <name type="scientific">Candidatus Aphodenecus pullistercoris</name>
    <dbReference type="NCBI Taxonomy" id="2840669"/>
    <lineage>
        <taxon>Bacteria</taxon>
        <taxon>Pseudomonadati</taxon>
        <taxon>Spirochaetota</taxon>
        <taxon>Spirochaetia</taxon>
        <taxon>Spirochaetales</taxon>
        <taxon>Candidatus Aphodenecus</taxon>
    </lineage>
</organism>
<name>A0A9D9EED1_9SPIR</name>
<dbReference type="GO" id="GO:0005737">
    <property type="term" value="C:cytoplasm"/>
    <property type="evidence" value="ECO:0007669"/>
    <property type="project" value="TreeGrafter"/>
</dbReference>
<gene>
    <name evidence="9" type="ORF">IAC42_07425</name>
</gene>
<dbReference type="Pfam" id="PF00171">
    <property type="entry name" value="Aldedh"/>
    <property type="match status" value="1"/>
</dbReference>
<dbReference type="PROSITE" id="PS00687">
    <property type="entry name" value="ALDEHYDE_DEHYDR_GLU"/>
    <property type="match status" value="1"/>
</dbReference>
<proteinExistence type="inferred from homology"/>
<dbReference type="CDD" id="cd07136">
    <property type="entry name" value="ALDH_YwdH-P39616"/>
    <property type="match status" value="1"/>
</dbReference>
<dbReference type="Gene3D" id="3.40.605.10">
    <property type="entry name" value="Aldehyde Dehydrogenase, Chain A, domain 1"/>
    <property type="match status" value="1"/>
</dbReference>
<protein>
    <recommendedName>
        <fullName evidence="4">Aldehyde dehydrogenase</fullName>
    </recommendedName>
</protein>
<dbReference type="GO" id="GO:0006081">
    <property type="term" value="P:aldehyde metabolic process"/>
    <property type="evidence" value="ECO:0007669"/>
    <property type="project" value="InterPro"/>
</dbReference>
<dbReference type="InterPro" id="IPR029510">
    <property type="entry name" value="Ald_DH_CS_GLU"/>
</dbReference>
<accession>A0A9D9EED1</accession>
<dbReference type="AlphaFoldDB" id="A0A9D9EED1"/>
<sequence length="457" mass="51412">MNQEYIQIHEAMKAYFESGATLDVAKRKATLRKLKATLKEWEPRLMEAIMLDLGKSRFEAYETEIGIVQAEISHTLKHLSRWAKAKRVSTPLAHFPSSSRILKQPKGLVLVMSPWNYPIQLALVPLAAAISAGCCVLLKPSRYSVNVSRVLCEMFDSSFDSRLIKVVEGGHQANSELLELRWDHIFFTGSPNVGKVVMEAASRHLTPVTLELGGKSPVIIDGSMDMALAARRLAWGKFLNAGQTCVAPDYLLIDERCKEEFKKEFEKATRKMYPGLLESPDLGRIINEKHFNRLKGLLEGQRVVFGGQCDDKSLRIAPTLLEDTDPDSPIMQEEIFGPILPMLTYRSFDEALSFIRGREKPLALYIFSKDRRHINAVQQTLTYGGGCVNDTVVHLSNPSMPFGGVGSSGMGSYHAKQGFDTFTHEKSVLRKALWLDIPVRYAPYDDRLTRLLRLLLR</sequence>
<evidence type="ECO:0000256" key="6">
    <source>
        <dbReference type="PROSITE-ProRule" id="PRU10007"/>
    </source>
</evidence>
<dbReference type="EMBL" id="JADIMU010000048">
    <property type="protein sequence ID" value="MBO8443574.1"/>
    <property type="molecule type" value="Genomic_DNA"/>
</dbReference>